<dbReference type="InterPro" id="IPR001173">
    <property type="entry name" value="Glyco_trans_2-like"/>
</dbReference>
<dbReference type="Proteomes" id="UP000837932">
    <property type="component" value="Unassembled WGS sequence"/>
</dbReference>
<dbReference type="InterPro" id="IPR029044">
    <property type="entry name" value="Nucleotide-diphossugar_trans"/>
</dbReference>
<accession>A0ABM9AS06</accession>
<name>A0ABM9AS06_9BACT</name>
<organism evidence="2 3">
    <name type="scientific">Emticicia aquatica</name>
    <dbReference type="NCBI Taxonomy" id="1681835"/>
    <lineage>
        <taxon>Bacteria</taxon>
        <taxon>Pseudomonadati</taxon>
        <taxon>Bacteroidota</taxon>
        <taxon>Cytophagia</taxon>
        <taxon>Cytophagales</taxon>
        <taxon>Leadbetterellaceae</taxon>
        <taxon>Emticicia</taxon>
    </lineage>
</organism>
<dbReference type="RefSeq" id="WP_238807299.1">
    <property type="nucleotide sequence ID" value="NZ_CAKLPY010000002.1"/>
</dbReference>
<gene>
    <name evidence="2" type="ORF">EMA8858_02882</name>
</gene>
<evidence type="ECO:0000259" key="1">
    <source>
        <dbReference type="Pfam" id="PF00535"/>
    </source>
</evidence>
<dbReference type="Gene3D" id="3.90.550.10">
    <property type="entry name" value="Spore Coat Polysaccharide Biosynthesis Protein SpsA, Chain A"/>
    <property type="match status" value="1"/>
</dbReference>
<dbReference type="PANTHER" id="PTHR43179">
    <property type="entry name" value="RHAMNOSYLTRANSFERASE WBBL"/>
    <property type="match status" value="1"/>
</dbReference>
<proteinExistence type="predicted"/>
<dbReference type="PANTHER" id="PTHR43179:SF7">
    <property type="entry name" value="RHAMNOSYLTRANSFERASE WBBL"/>
    <property type="match status" value="1"/>
</dbReference>
<reference evidence="2" key="1">
    <citation type="submission" date="2021-12" db="EMBL/GenBank/DDBJ databases">
        <authorList>
            <person name="Rodrigo-Torres L."/>
            <person name="Arahal R. D."/>
            <person name="Lucena T."/>
        </authorList>
    </citation>
    <scope>NUCLEOTIDE SEQUENCE</scope>
    <source>
        <strain evidence="2">CECT 8858</strain>
    </source>
</reference>
<sequence>MIYICIPVFNRLNYTIKCIESIKSQTYSNYKIVICDDASTDQTFNYIQSNYPEIIVLKGNGNLWWTGGTNVCVEYALSVANDTDYIFTINNDTEMEPNALEIILNFSEQKKGCIVGCVNVFFNDRDKIEPSAFVKKNTFPFSLYHDFLNRWGDNLHKIKNEFAEVDSLSGKGVLIPIKVFKKIGLYNFEKLPHYHADTEFTRRAKITGKYGIFINYKAKVFSHQELSGIGQRNTEPKIKEFFHSFFTIKSANHFKTLKNRAQLIYQPYWRTYLFFNVLKIILGFIKRKIYER</sequence>
<keyword evidence="3" id="KW-1185">Reference proteome</keyword>
<dbReference type="SUPFAM" id="SSF53448">
    <property type="entry name" value="Nucleotide-diphospho-sugar transferases"/>
    <property type="match status" value="1"/>
</dbReference>
<comment type="caution">
    <text evidence="2">The sequence shown here is derived from an EMBL/GenBank/DDBJ whole genome shotgun (WGS) entry which is preliminary data.</text>
</comment>
<dbReference type="EMBL" id="CAKLPY010000002">
    <property type="protein sequence ID" value="CAH0996747.1"/>
    <property type="molecule type" value="Genomic_DNA"/>
</dbReference>
<evidence type="ECO:0000313" key="3">
    <source>
        <dbReference type="Proteomes" id="UP000837932"/>
    </source>
</evidence>
<dbReference type="Pfam" id="PF00535">
    <property type="entry name" value="Glycos_transf_2"/>
    <property type="match status" value="1"/>
</dbReference>
<feature type="domain" description="Glycosyltransferase 2-like" evidence="1">
    <location>
        <begin position="4"/>
        <end position="139"/>
    </location>
</feature>
<evidence type="ECO:0000313" key="2">
    <source>
        <dbReference type="EMBL" id="CAH0996747.1"/>
    </source>
</evidence>
<protein>
    <recommendedName>
        <fullName evidence="1">Glycosyltransferase 2-like domain-containing protein</fullName>
    </recommendedName>
</protein>